<evidence type="ECO:0000313" key="4">
    <source>
        <dbReference type="Proteomes" id="UP000199069"/>
    </source>
</evidence>
<dbReference type="EMBL" id="LCTV02000012">
    <property type="protein sequence ID" value="PRQ71556.1"/>
    <property type="molecule type" value="Genomic_DNA"/>
</dbReference>
<dbReference type="Proteomes" id="UP000239560">
    <property type="component" value="Unassembled WGS sequence"/>
</dbReference>
<dbReference type="Proteomes" id="UP000199069">
    <property type="component" value="Unassembled WGS sequence"/>
</dbReference>
<sequence>MPRPRLNPLRSRSDSTHRPYPLASPASSTTDTDPIPSTSTAAPFDPNRKLACLPNLPPELKALIVRKVAEADMEAREDDWEDDDSESEDEEGSTISDEEPDEDEESGRWREKALKQARRDKAAWKDLQEQVDADLNENGNPTLASLEKMRDHLMEVGAAQEYESGIVALSLVSREFNELANPFMWEAIDFEDRSNESIIDCINLILPKHARHVKVLEFGQADDRMLRFDPEGPGFGSHDPFRPISRSHRRVVEEAERIGGVGTTDVKGRPLLPGIRELRTRSLLLAEVVRLCPNVTELNCETCPKSYPEWTSSLDGLARQEDLEKLLYIRDHALEAVKTHLAQQLVDLTLVVNGEDEGYTTEGDLASILAVCPNLVRLHVDCYAPTGTYDMRRDLFRAFERLDKLEILTLQEGTFVNDEFAALDWRCPLRVLALASAEDLSFPFFWDLIHKFALTLECLDIDEVPHTNVEKDNKKFVGRHVSLPRLDTLVISTQHEPAFLLESFVQCPIRTFGLGFCPAVSYADIERFVALHGQTLKRVEVKHDAALTEAQVESLEVYCHAKGIELDWMLPKLLSKYRLLSSIDALTGLARHLDALFDAASSPPRYRFRRTCRPSSPPLDRGSRTRESADFPGSLALELDSLFLLFVLCPVPSSEMSHQPHWANSFENVARESRKNQERKAYEDAPVHEAAPAPLSALADGLSSPPVALAPERSLHLHLPALVQNYLKCWQKFVCGRHDLKEPQKPRLTVMAKGAGTSEHDALLLTASPVMTNKIFLVDNGPGRHLDLAGAGPLIWIDRDPVDIGARYLRFTDVSGPYPKLDLLCEHDPHTDGLRGRVHKQYANWQAGRYSAPDHPQRWTIDSNSPHLTDDHDHLLRGPFERVAWRMMGPFDAHGREQDPSALVEHGETWHPTDTYHLLKIWRGSATPPLHIGIKFLGLHEPGHRQAGESAQVLR</sequence>
<dbReference type="OrthoDB" id="2536853at2759"/>
<evidence type="ECO:0000313" key="5">
    <source>
        <dbReference type="Proteomes" id="UP000239560"/>
    </source>
</evidence>
<evidence type="ECO:0000256" key="1">
    <source>
        <dbReference type="SAM" id="MobiDB-lite"/>
    </source>
</evidence>
<keyword evidence="4" id="KW-1185">Reference proteome</keyword>
<proteinExistence type="predicted"/>
<dbReference type="EMBL" id="CWKI01000012">
    <property type="protein sequence ID" value="CTR10288.1"/>
    <property type="molecule type" value="Genomic_DNA"/>
</dbReference>
<dbReference type="Gene3D" id="3.80.10.10">
    <property type="entry name" value="Ribonuclease Inhibitor"/>
    <property type="match status" value="1"/>
</dbReference>
<feature type="region of interest" description="Disordered" evidence="1">
    <location>
        <begin position="1"/>
        <end position="55"/>
    </location>
</feature>
<reference evidence="3 5" key="2">
    <citation type="journal article" date="2018" name="Elife">
        <title>Functional genomics of lipid metabolism in the oleaginous yeast Rhodosporidium toruloides.</title>
        <authorList>
            <person name="Coradetti S.T."/>
            <person name="Pinel D."/>
            <person name="Geiselman G."/>
            <person name="Ito M."/>
            <person name="Mondo S."/>
            <person name="Reilly M.C."/>
            <person name="Cheng Y.F."/>
            <person name="Bauer S."/>
            <person name="Grigoriev I."/>
            <person name="Gladden J.M."/>
            <person name="Simmons B.A."/>
            <person name="Brem R."/>
            <person name="Arkin A.P."/>
            <person name="Skerker J.M."/>
        </authorList>
    </citation>
    <scope>NUCLEOTIDE SEQUENCE [LARGE SCALE GENOMIC DNA]</scope>
    <source>
        <strain evidence="3 5">NBRC 0880</strain>
    </source>
</reference>
<organism evidence="2 4">
    <name type="scientific">Rhodotorula toruloides</name>
    <name type="common">Yeast</name>
    <name type="synonym">Rhodosporidium toruloides</name>
    <dbReference type="NCBI Taxonomy" id="5286"/>
    <lineage>
        <taxon>Eukaryota</taxon>
        <taxon>Fungi</taxon>
        <taxon>Dikarya</taxon>
        <taxon>Basidiomycota</taxon>
        <taxon>Pucciniomycotina</taxon>
        <taxon>Microbotryomycetes</taxon>
        <taxon>Sporidiobolales</taxon>
        <taxon>Sporidiobolaceae</taxon>
        <taxon>Rhodotorula</taxon>
    </lineage>
</organism>
<feature type="compositionally biased region" description="Low complexity" evidence="1">
    <location>
        <begin position="23"/>
        <end position="41"/>
    </location>
</feature>
<dbReference type="InterPro" id="IPR032675">
    <property type="entry name" value="LRR_dom_sf"/>
</dbReference>
<reference evidence="2 4" key="1">
    <citation type="submission" date="2015-07" db="EMBL/GenBank/DDBJ databases">
        <authorList>
            <person name="Cajimat M.N.B."/>
            <person name="Milazzo M.L."/>
            <person name="Fulhorst C.F."/>
        </authorList>
    </citation>
    <scope>NUCLEOTIDE SEQUENCE [LARGE SCALE GENOMIC DNA]</scope>
    <source>
        <strain evidence="2">Single colony</strain>
    </source>
</reference>
<feature type="compositionally biased region" description="Low complexity" evidence="1">
    <location>
        <begin position="1"/>
        <end position="10"/>
    </location>
</feature>
<feature type="compositionally biased region" description="Acidic residues" evidence="1">
    <location>
        <begin position="75"/>
        <end position="105"/>
    </location>
</feature>
<dbReference type="AlphaFoldDB" id="A0A0K3CMU7"/>
<evidence type="ECO:0000313" key="3">
    <source>
        <dbReference type="EMBL" id="PRQ71556.1"/>
    </source>
</evidence>
<gene>
    <name evidence="2" type="primary">FGENESH: predicted gene_12.309</name>
    <name evidence="3" type="ORF">AAT19DRAFT_10414</name>
    <name evidence="2" type="ORF">BN2166_0061490</name>
</gene>
<evidence type="ECO:0000313" key="2">
    <source>
        <dbReference type="EMBL" id="CTR10288.1"/>
    </source>
</evidence>
<dbReference type="STRING" id="5286.A0A0K3CMU7"/>
<accession>A0A0K3CMU7</accession>
<feature type="region of interest" description="Disordered" evidence="1">
    <location>
        <begin position="74"/>
        <end position="109"/>
    </location>
</feature>
<name>A0A0K3CMU7_RHOTO</name>
<protein>
    <submittedName>
        <fullName evidence="2 3">Proteophosphoglycan ppg4</fullName>
    </submittedName>
</protein>